<evidence type="ECO:0000256" key="3">
    <source>
        <dbReference type="PIRSR" id="PIRSR005902-1"/>
    </source>
</evidence>
<dbReference type="Pfam" id="PF01026">
    <property type="entry name" value="TatD_DNase"/>
    <property type="match status" value="1"/>
</dbReference>
<evidence type="ECO:0000256" key="1">
    <source>
        <dbReference type="ARBA" id="ARBA00009275"/>
    </source>
</evidence>
<dbReference type="InterPro" id="IPR032466">
    <property type="entry name" value="Metal_Hydrolase"/>
</dbReference>
<dbReference type="InterPro" id="IPR001130">
    <property type="entry name" value="TatD-like"/>
</dbReference>
<feature type="binding site" evidence="3">
    <location>
        <position position="36"/>
    </location>
    <ligand>
        <name>a divalent metal cation</name>
        <dbReference type="ChEBI" id="CHEBI:60240"/>
        <label>1</label>
    </ligand>
</feature>
<dbReference type="Proteomes" id="UP000018468">
    <property type="component" value="Linkage group LG5"/>
</dbReference>
<dbReference type="STRING" id="7918.ENSLOCP00000013662"/>
<feature type="binding site" evidence="3">
    <location>
        <position position="243"/>
    </location>
    <ligand>
        <name>a divalent metal cation</name>
        <dbReference type="ChEBI" id="CHEBI:60240"/>
        <label>1</label>
    </ligand>
</feature>
<reference evidence="4" key="2">
    <citation type="submission" date="2025-08" db="UniProtKB">
        <authorList>
            <consortium name="Ensembl"/>
        </authorList>
    </citation>
    <scope>IDENTIFICATION</scope>
</reference>
<keyword evidence="2" id="KW-0378">Hydrolase</keyword>
<dbReference type="InterPro" id="IPR018228">
    <property type="entry name" value="DNase_TatD-rel_CS"/>
</dbReference>
<evidence type="ECO:0000313" key="5">
    <source>
        <dbReference type="Proteomes" id="UP000018468"/>
    </source>
</evidence>
<feature type="binding site" evidence="3">
    <location>
        <position position="191"/>
    </location>
    <ligand>
        <name>a divalent metal cation</name>
        <dbReference type="ChEBI" id="CHEBI:60240"/>
        <label>2</label>
    </ligand>
</feature>
<comment type="similarity">
    <text evidence="1">Belongs to the metallo-dependent hydrolases superfamily. TatD-type hydrolase family.</text>
</comment>
<evidence type="ECO:0000313" key="4">
    <source>
        <dbReference type="Ensembl" id="ENSLOCP00000013662.1"/>
    </source>
</evidence>
<reference evidence="4" key="3">
    <citation type="submission" date="2025-09" db="UniProtKB">
        <authorList>
            <consortium name="Ensembl"/>
        </authorList>
    </citation>
    <scope>IDENTIFICATION</scope>
</reference>
<dbReference type="PROSITE" id="PS01091">
    <property type="entry name" value="TATD_3"/>
    <property type="match status" value="1"/>
</dbReference>
<dbReference type="EMBL" id="AHAT01031659">
    <property type="status" value="NOT_ANNOTATED_CDS"/>
    <property type="molecule type" value="Genomic_DNA"/>
</dbReference>
<dbReference type="Gene3D" id="3.20.20.140">
    <property type="entry name" value="Metal-dependent hydrolases"/>
    <property type="match status" value="1"/>
</dbReference>
<dbReference type="GeneTree" id="ENSGT00940000155616"/>
<protein>
    <submittedName>
        <fullName evidence="4">TatD DNase domain containing 2</fullName>
    </submittedName>
</protein>
<sequence>PDKSSRQVSMGAKQGDSFDFANKKLVQSGFIDTHCHLDMLYRKLNFKGTFARFRNLHENSFPAEFEGCITDFCNPGIMSMQPLWEDLLGEDKVWGAFGCHPHFARYYTDAQERIILNAMRHPKAVAFGEIGLDYSYKCTTEVSRQKQVFERQLRLAVAIRRPLVVHCRGADEDLFDIMKKMVPRDYKIHRHCFTDSYEVIEPFLKEFPNMSVGFTAVLTYPTAVKPKEAVRKIPLDRIVVETDAPYFRPQQVLKSVCKFSHPGLAIYTVKEISILKAQRLSEVLYTLRQNTDNLYGL</sequence>
<dbReference type="eggNOG" id="KOG3020">
    <property type="taxonomic scope" value="Eukaryota"/>
</dbReference>
<dbReference type="PROSITE" id="PS01137">
    <property type="entry name" value="TATD_1"/>
    <property type="match status" value="1"/>
</dbReference>
<dbReference type="Bgee" id="ENSLOCG00000011120">
    <property type="expression patterns" value="Expressed in ovary and 9 other cell types or tissues"/>
</dbReference>
<dbReference type="Ensembl" id="ENSLOCT00000013691.1">
    <property type="protein sequence ID" value="ENSLOCP00000013662.1"/>
    <property type="gene ID" value="ENSLOCG00000011120.1"/>
</dbReference>
<evidence type="ECO:0000256" key="2">
    <source>
        <dbReference type="ARBA" id="ARBA00022801"/>
    </source>
</evidence>
<feature type="binding site" evidence="3">
    <location>
        <position position="129"/>
    </location>
    <ligand>
        <name>a divalent metal cation</name>
        <dbReference type="ChEBI" id="CHEBI:60240"/>
        <label>1</label>
    </ligand>
</feature>
<dbReference type="PANTHER" id="PTHR46363">
    <property type="entry name" value="DEOXYRIBONUCLEASE TATDN2-RELATED"/>
    <property type="match status" value="1"/>
</dbReference>
<dbReference type="GO" id="GO:0046872">
    <property type="term" value="F:metal ion binding"/>
    <property type="evidence" value="ECO:0007669"/>
    <property type="project" value="UniProtKB-KW"/>
</dbReference>
<dbReference type="FunFam" id="3.20.20.140:FF:000027">
    <property type="entry name" value="putative deoxyribonuclease TATDN2"/>
    <property type="match status" value="1"/>
</dbReference>
<dbReference type="AlphaFoldDB" id="W5MZ53"/>
<name>W5MZ53_LEPOC</name>
<dbReference type="PANTHER" id="PTHR46363:SF1">
    <property type="entry name" value="DEOXYRIBONUCLEASE TATDN2-RELATED"/>
    <property type="match status" value="1"/>
</dbReference>
<dbReference type="GO" id="GO:0016788">
    <property type="term" value="F:hydrolase activity, acting on ester bonds"/>
    <property type="evidence" value="ECO:0007669"/>
    <property type="project" value="InterPro"/>
</dbReference>
<reference evidence="5" key="1">
    <citation type="submission" date="2011-12" db="EMBL/GenBank/DDBJ databases">
        <title>The Draft Genome of Lepisosteus oculatus.</title>
        <authorList>
            <consortium name="The Broad Institute Genome Assembly &amp; Analysis Group"/>
            <consortium name="Computational R&amp;D Group"/>
            <consortium name="and Sequencing Platform"/>
            <person name="Di Palma F."/>
            <person name="Alfoldi J."/>
            <person name="Johnson J."/>
            <person name="Berlin A."/>
            <person name="Gnerre S."/>
            <person name="Jaffe D."/>
            <person name="MacCallum I."/>
            <person name="Young S."/>
            <person name="Walker B.J."/>
            <person name="Lander E.S."/>
            <person name="Lindblad-Toh K."/>
        </authorList>
    </citation>
    <scope>NUCLEOTIDE SEQUENCE [LARGE SCALE GENOMIC DNA]</scope>
</reference>
<keyword evidence="3" id="KW-0479">Metal-binding</keyword>
<feature type="binding site" evidence="3">
    <location>
        <position position="166"/>
    </location>
    <ligand>
        <name>a divalent metal cation</name>
        <dbReference type="ChEBI" id="CHEBI:60240"/>
        <label>2</label>
    </ligand>
</feature>
<dbReference type="InParanoid" id="W5MZ53"/>
<dbReference type="SUPFAM" id="SSF51556">
    <property type="entry name" value="Metallo-dependent hydrolases"/>
    <property type="match status" value="1"/>
</dbReference>
<dbReference type="CDD" id="cd01310">
    <property type="entry name" value="TatD_DNAse"/>
    <property type="match status" value="1"/>
</dbReference>
<feature type="binding site" evidence="3">
    <location>
        <position position="34"/>
    </location>
    <ligand>
        <name>a divalent metal cation</name>
        <dbReference type="ChEBI" id="CHEBI:60240"/>
        <label>1</label>
    </ligand>
</feature>
<organism evidence="4 5">
    <name type="scientific">Lepisosteus oculatus</name>
    <name type="common">Spotted gar</name>
    <dbReference type="NCBI Taxonomy" id="7918"/>
    <lineage>
        <taxon>Eukaryota</taxon>
        <taxon>Metazoa</taxon>
        <taxon>Chordata</taxon>
        <taxon>Craniata</taxon>
        <taxon>Vertebrata</taxon>
        <taxon>Euteleostomi</taxon>
        <taxon>Actinopterygii</taxon>
        <taxon>Neopterygii</taxon>
        <taxon>Holostei</taxon>
        <taxon>Semionotiformes</taxon>
        <taxon>Lepisosteidae</taxon>
        <taxon>Lepisosteus</taxon>
    </lineage>
</organism>
<keyword evidence="5" id="KW-1185">Reference proteome</keyword>
<proteinExistence type="inferred from homology"/>
<dbReference type="PROSITE" id="PS01090">
    <property type="entry name" value="TATD_2"/>
    <property type="match status" value="1"/>
</dbReference>
<accession>W5MZ53</accession>
<dbReference type="PIRSF" id="PIRSF005902">
    <property type="entry name" value="DNase_TatD"/>
    <property type="match status" value="1"/>
</dbReference>
<dbReference type="HOGENOM" id="CLU_031506_4_1_1"/>
<dbReference type="OMA" id="THCHLEY"/>